<proteinExistence type="predicted"/>
<name>A0ACC0PPS3_RHOML</name>
<keyword evidence="2" id="KW-1185">Reference proteome</keyword>
<evidence type="ECO:0000313" key="2">
    <source>
        <dbReference type="Proteomes" id="UP001062846"/>
    </source>
</evidence>
<dbReference type="EMBL" id="CM046389">
    <property type="protein sequence ID" value="KAI8567480.1"/>
    <property type="molecule type" value="Genomic_DNA"/>
</dbReference>
<comment type="caution">
    <text evidence="1">The sequence shown here is derived from an EMBL/GenBank/DDBJ whole genome shotgun (WGS) entry which is preliminary data.</text>
</comment>
<protein>
    <submittedName>
        <fullName evidence="1">Uncharacterized protein</fullName>
    </submittedName>
</protein>
<reference evidence="1" key="1">
    <citation type="submission" date="2022-02" db="EMBL/GenBank/DDBJ databases">
        <title>Plant Genome Project.</title>
        <authorList>
            <person name="Zhang R.-G."/>
        </authorList>
    </citation>
    <scope>NUCLEOTIDE SEQUENCE</scope>
    <source>
        <strain evidence="1">AT1</strain>
    </source>
</reference>
<evidence type="ECO:0000313" key="1">
    <source>
        <dbReference type="EMBL" id="KAI8567480.1"/>
    </source>
</evidence>
<gene>
    <name evidence="1" type="ORF">RHMOL_Rhmol02G0125400</name>
</gene>
<dbReference type="Proteomes" id="UP001062846">
    <property type="component" value="Chromosome 2"/>
</dbReference>
<sequence length="481" mass="52113">MNEAGNSNGNSGRRRAHIDDDDDDYEIDDRVHKSKNLDAERRRRKKLNDRLLELRSLMNKGTIVTDAITYIEELEKSSTDLRNQLLEMGATVVEESKLPIEAIDGAEEMKNWGIEPEIKVNQIDRNKLWIKMVFEKKRGGFTKLVEAVSVIGYEFTDTSVTTSSGAILVSACLELSPTRPLFSSGKEYYVEEPPDSPGRNSPALVLGPSSPNKPLIQNPSQAISLPNPSTDLSPHITPSPLPLTNPNKSVSNSNLPTTVDLSSIFDKLMCLKRKSPPPSPSNTPPPPKIHKTINSGQALSFPVPDTPSIVPEVLGPSFQPGNSSLPHRSGVSAGNRKSITRRAPLGRRKSLLNEVPITSSFQQNQQDLLAFPIETNGSENVDLMAPVAANGPYDKAVIRLKDELVPSPAPSSGGNDSGDGGAPAGNRLLTRRHSSHKSAAGGDVILGGFATALVAAIFCYIRVTRRNQQIKTAESSVHNAY</sequence>
<accession>A0ACC0PPS3</accession>
<organism evidence="1 2">
    <name type="scientific">Rhododendron molle</name>
    <name type="common">Chinese azalea</name>
    <name type="synonym">Azalea mollis</name>
    <dbReference type="NCBI Taxonomy" id="49168"/>
    <lineage>
        <taxon>Eukaryota</taxon>
        <taxon>Viridiplantae</taxon>
        <taxon>Streptophyta</taxon>
        <taxon>Embryophyta</taxon>
        <taxon>Tracheophyta</taxon>
        <taxon>Spermatophyta</taxon>
        <taxon>Magnoliopsida</taxon>
        <taxon>eudicotyledons</taxon>
        <taxon>Gunneridae</taxon>
        <taxon>Pentapetalae</taxon>
        <taxon>asterids</taxon>
        <taxon>Ericales</taxon>
        <taxon>Ericaceae</taxon>
        <taxon>Ericoideae</taxon>
        <taxon>Rhodoreae</taxon>
        <taxon>Rhododendron</taxon>
    </lineage>
</organism>